<keyword evidence="5 6" id="KW-0472">Membrane</keyword>
<proteinExistence type="inferred from homology"/>
<sequence>MIHKAFTDLENSPTDSRFVIHEVDENGTRKQIFKSNIETDSISKSEKLNVSYGHAPTEFRTPKTTNIYNMFIQIFLPSGYPNSVKSDYTPYQIYDSFQAFSSSIASLFANRAVLTAVGVGDDSATSTSALFMKIIQETVGRLGTILFAWKYGSSLEPECKKYRFLADIVNDTAIFFDCISPFFPFNKSITVFTLCISGFFRSICGVMAGGSRAALTLHFTQPERGSIADVNAKDQSQETVISLIGMIAGSLVVGVVPSEGLLMWVVMLMLLTIHLYTNYQAVSNVVMQSLNRQRTNILFSDITKSLEELDQSRLNDSDRAVALSKLVLTPTKVSKKENILSSSQLIRDSNNNIIGSGKFVEFSMIQHLVLKSDISLLDIISATLKHGYILFFVQGPSSTPNIYISLVDDDDCSKSPFFDRDVKSWVHAFLICRYLQKEKIGKVEILDIIKSTTNQLDYLFTTMDISFSLEKAGWDLHTRSIVTNSVKKLKFSFGG</sequence>
<evidence type="ECO:0000256" key="5">
    <source>
        <dbReference type="ARBA" id="ARBA00023136"/>
    </source>
</evidence>
<evidence type="ECO:0000256" key="4">
    <source>
        <dbReference type="ARBA" id="ARBA00022989"/>
    </source>
</evidence>
<organism evidence="8 9">
    <name type="scientific">Magnusiomyces paraingens</name>
    <dbReference type="NCBI Taxonomy" id="2606893"/>
    <lineage>
        <taxon>Eukaryota</taxon>
        <taxon>Fungi</taxon>
        <taxon>Dikarya</taxon>
        <taxon>Ascomycota</taxon>
        <taxon>Saccharomycotina</taxon>
        <taxon>Dipodascomycetes</taxon>
        <taxon>Dipodascales</taxon>
        <taxon>Dipodascaceae</taxon>
        <taxon>Magnusiomyces</taxon>
    </lineage>
</organism>
<evidence type="ECO:0000256" key="2">
    <source>
        <dbReference type="ARBA" id="ARBA00007558"/>
    </source>
</evidence>
<evidence type="ECO:0000259" key="7">
    <source>
        <dbReference type="Pfam" id="PF04884"/>
    </source>
</evidence>
<comment type="similarity">
    <text evidence="2">Belongs to the RUS1 family.</text>
</comment>
<dbReference type="PANTHER" id="PTHR12770:SF31">
    <property type="entry name" value="RUS FAMILY MEMBER 1"/>
    <property type="match status" value="1"/>
</dbReference>
<evidence type="ECO:0000313" key="9">
    <source>
        <dbReference type="Proteomes" id="UP000398389"/>
    </source>
</evidence>
<dbReference type="EMBL" id="CABVLU010000004">
    <property type="protein sequence ID" value="VVT56093.1"/>
    <property type="molecule type" value="Genomic_DNA"/>
</dbReference>
<dbReference type="GeneID" id="43583619"/>
<keyword evidence="4 6" id="KW-1133">Transmembrane helix</keyword>
<gene>
    <name evidence="8" type="ORF">SAPINGB_P004804</name>
</gene>
<dbReference type="RefSeq" id="XP_031855410.1">
    <property type="nucleotide sequence ID" value="XM_031999519.1"/>
</dbReference>
<feature type="domain" description="Protein root UVB sensitive/RUS" evidence="7">
    <location>
        <begin position="64"/>
        <end position="303"/>
    </location>
</feature>
<dbReference type="GO" id="GO:0016020">
    <property type="term" value="C:membrane"/>
    <property type="evidence" value="ECO:0007669"/>
    <property type="project" value="UniProtKB-SubCell"/>
</dbReference>
<dbReference type="OrthoDB" id="364779at2759"/>
<protein>
    <recommendedName>
        <fullName evidence="7">Protein root UVB sensitive/RUS domain-containing protein</fullName>
    </recommendedName>
</protein>
<keyword evidence="3 6" id="KW-0812">Transmembrane</keyword>
<evidence type="ECO:0000256" key="1">
    <source>
        <dbReference type="ARBA" id="ARBA00004370"/>
    </source>
</evidence>
<evidence type="ECO:0000256" key="3">
    <source>
        <dbReference type="ARBA" id="ARBA00022692"/>
    </source>
</evidence>
<reference evidence="8 9" key="1">
    <citation type="submission" date="2019-09" db="EMBL/GenBank/DDBJ databases">
        <authorList>
            <person name="Brejova B."/>
        </authorList>
    </citation>
    <scope>NUCLEOTIDE SEQUENCE [LARGE SCALE GENOMIC DNA]</scope>
</reference>
<dbReference type="Pfam" id="PF04884">
    <property type="entry name" value="UVB_sens_prot"/>
    <property type="match status" value="1"/>
</dbReference>
<comment type="subcellular location">
    <subcellularLocation>
        <location evidence="1">Membrane</location>
    </subcellularLocation>
</comment>
<dbReference type="InterPro" id="IPR006968">
    <property type="entry name" value="RUS_fam"/>
</dbReference>
<accession>A0A5E8BX92</accession>
<feature type="transmembrane region" description="Helical" evidence="6">
    <location>
        <begin position="262"/>
        <end position="282"/>
    </location>
</feature>
<dbReference type="AlphaFoldDB" id="A0A5E8BX92"/>
<dbReference type="InterPro" id="IPR054549">
    <property type="entry name" value="UVB_sens_RUS_dom"/>
</dbReference>
<evidence type="ECO:0000256" key="6">
    <source>
        <dbReference type="SAM" id="Phobius"/>
    </source>
</evidence>
<keyword evidence="9" id="KW-1185">Reference proteome</keyword>
<evidence type="ECO:0000313" key="8">
    <source>
        <dbReference type="EMBL" id="VVT56093.1"/>
    </source>
</evidence>
<dbReference type="PANTHER" id="PTHR12770">
    <property type="entry name" value="RUS1 FAMILY PROTEIN C16ORF58"/>
    <property type="match status" value="1"/>
</dbReference>
<dbReference type="Proteomes" id="UP000398389">
    <property type="component" value="Unassembled WGS sequence"/>
</dbReference>
<feature type="transmembrane region" description="Helical" evidence="6">
    <location>
        <begin position="239"/>
        <end position="256"/>
    </location>
</feature>
<name>A0A5E8BX92_9ASCO</name>